<sequence>METEHQPHNHVHDLSGCCPVKGPQEYTTHQRLPLDRGLQWGSDPNFCFHGFSCPIGSWTEERLVRNAMRNMAYMASSVKAEFNLDFNITDYINDHRSEATDVVRLNGFDVSNDQRSPTPPSTASPSSVSSPEKQEADSQPPSKKRKCVQKPGQRLCHCRSEKKRREAVSQGYRDLSLVVPGLESQNFTRKYVLNLTARYLEQLLDGNEALKRQLGELKNQEEKDEGQPFISSELEA</sequence>
<dbReference type="PANTHER" id="PTHR15741">
    <property type="entry name" value="BASIC HELIX-LOOP-HELIX ZIP TRANSCRIPTION FACTOR"/>
    <property type="match status" value="1"/>
</dbReference>
<evidence type="ECO:0000313" key="8">
    <source>
        <dbReference type="EMBL" id="CEJ60945.1"/>
    </source>
</evidence>
<dbReference type="GO" id="GO:0046983">
    <property type="term" value="F:protein dimerization activity"/>
    <property type="evidence" value="ECO:0007669"/>
    <property type="project" value="InterPro"/>
</dbReference>
<evidence type="ECO:0000256" key="3">
    <source>
        <dbReference type="ARBA" id="ARBA00023125"/>
    </source>
</evidence>
<feature type="domain" description="BHLH" evidence="7">
    <location>
        <begin position="152"/>
        <end position="203"/>
    </location>
</feature>
<dbReference type="InterPro" id="IPR011598">
    <property type="entry name" value="bHLH_dom"/>
</dbReference>
<gene>
    <name evidence="8" type="ORF">PMG11_09499</name>
</gene>
<keyword evidence="4" id="KW-0804">Transcription</keyword>
<evidence type="ECO:0000313" key="9">
    <source>
        <dbReference type="Proteomes" id="UP000042958"/>
    </source>
</evidence>
<reference evidence="9" key="1">
    <citation type="journal article" date="2015" name="Genome Announc.">
        <title>Draft genome sequence of the fungus Penicillium brasilianum MG11.</title>
        <authorList>
            <person name="Horn F."/>
            <person name="Linde J."/>
            <person name="Mattern D.J."/>
            <person name="Walther G."/>
            <person name="Guthke R."/>
            <person name="Brakhage A.A."/>
            <person name="Valiante V."/>
        </authorList>
    </citation>
    <scope>NUCLEOTIDE SEQUENCE [LARGE SCALE GENOMIC DNA]</scope>
    <source>
        <strain evidence="9">MG11</strain>
    </source>
</reference>
<keyword evidence="3" id="KW-0238">DNA-binding</keyword>
<dbReference type="AlphaFoldDB" id="A0A0F7TZZ2"/>
<evidence type="ECO:0000256" key="5">
    <source>
        <dbReference type="ARBA" id="ARBA00023242"/>
    </source>
</evidence>
<dbReference type="STRING" id="104259.A0A0F7TZZ2"/>
<proteinExistence type="predicted"/>
<evidence type="ECO:0000259" key="7">
    <source>
        <dbReference type="PROSITE" id="PS50888"/>
    </source>
</evidence>
<dbReference type="GO" id="GO:0005634">
    <property type="term" value="C:nucleus"/>
    <property type="evidence" value="ECO:0007669"/>
    <property type="project" value="UniProtKB-SubCell"/>
</dbReference>
<dbReference type="EMBL" id="CDHK01000009">
    <property type="protein sequence ID" value="CEJ60945.1"/>
    <property type="molecule type" value="Genomic_DNA"/>
</dbReference>
<dbReference type="Gene3D" id="4.10.280.10">
    <property type="entry name" value="Helix-loop-helix DNA-binding domain"/>
    <property type="match status" value="1"/>
</dbReference>
<comment type="subcellular location">
    <subcellularLocation>
        <location evidence="1">Nucleus</location>
    </subcellularLocation>
</comment>
<evidence type="ECO:0000256" key="1">
    <source>
        <dbReference type="ARBA" id="ARBA00004123"/>
    </source>
</evidence>
<dbReference type="GO" id="GO:0000978">
    <property type="term" value="F:RNA polymerase II cis-regulatory region sequence-specific DNA binding"/>
    <property type="evidence" value="ECO:0007669"/>
    <property type="project" value="TreeGrafter"/>
</dbReference>
<evidence type="ECO:0000256" key="2">
    <source>
        <dbReference type="ARBA" id="ARBA00023015"/>
    </source>
</evidence>
<dbReference type="OrthoDB" id="5778525at2759"/>
<accession>A0A0F7TZZ2</accession>
<dbReference type="InterPro" id="IPR052207">
    <property type="entry name" value="Max-like/E-box_TFs"/>
</dbReference>
<dbReference type="Proteomes" id="UP000042958">
    <property type="component" value="Unassembled WGS sequence"/>
</dbReference>
<dbReference type="PROSITE" id="PS50888">
    <property type="entry name" value="BHLH"/>
    <property type="match status" value="1"/>
</dbReference>
<protein>
    <recommendedName>
        <fullName evidence="7">BHLH domain-containing protein</fullName>
    </recommendedName>
</protein>
<keyword evidence="9" id="KW-1185">Reference proteome</keyword>
<organism evidence="8 9">
    <name type="scientific">Penicillium brasilianum</name>
    <dbReference type="NCBI Taxonomy" id="104259"/>
    <lineage>
        <taxon>Eukaryota</taxon>
        <taxon>Fungi</taxon>
        <taxon>Dikarya</taxon>
        <taxon>Ascomycota</taxon>
        <taxon>Pezizomycotina</taxon>
        <taxon>Eurotiomycetes</taxon>
        <taxon>Eurotiomycetidae</taxon>
        <taxon>Eurotiales</taxon>
        <taxon>Aspergillaceae</taxon>
        <taxon>Penicillium</taxon>
    </lineage>
</organism>
<dbReference type="InterPro" id="IPR036638">
    <property type="entry name" value="HLH_DNA-bd_sf"/>
</dbReference>
<keyword evidence="5" id="KW-0539">Nucleus</keyword>
<dbReference type="SUPFAM" id="SSF47459">
    <property type="entry name" value="HLH, helix-loop-helix DNA-binding domain"/>
    <property type="match status" value="1"/>
</dbReference>
<evidence type="ECO:0000256" key="4">
    <source>
        <dbReference type="ARBA" id="ARBA00023163"/>
    </source>
</evidence>
<dbReference type="CDD" id="cd11404">
    <property type="entry name" value="bHLHzip_Mlx_like"/>
    <property type="match status" value="1"/>
</dbReference>
<dbReference type="PANTHER" id="PTHR15741:SF27">
    <property type="entry name" value="TRANSCRIPTION FACTOR AP-4"/>
    <property type="match status" value="1"/>
</dbReference>
<feature type="region of interest" description="Disordered" evidence="6">
    <location>
        <begin position="215"/>
        <end position="236"/>
    </location>
</feature>
<dbReference type="GO" id="GO:0000981">
    <property type="term" value="F:DNA-binding transcription factor activity, RNA polymerase II-specific"/>
    <property type="evidence" value="ECO:0007669"/>
    <property type="project" value="TreeGrafter"/>
</dbReference>
<feature type="region of interest" description="Disordered" evidence="6">
    <location>
        <begin position="109"/>
        <end position="151"/>
    </location>
</feature>
<keyword evidence="2" id="KW-0805">Transcription regulation</keyword>
<evidence type="ECO:0000256" key="6">
    <source>
        <dbReference type="SAM" id="MobiDB-lite"/>
    </source>
</evidence>
<name>A0A0F7TZZ2_PENBI</name>